<dbReference type="PANTHER" id="PTHR48073">
    <property type="entry name" value="O-SUCCINYLBENZOATE SYNTHASE-RELATED"/>
    <property type="match status" value="1"/>
</dbReference>
<feature type="domain" description="Mandelate racemase/muconate lactonizing enzyme C-terminal" evidence="6">
    <location>
        <begin position="143"/>
        <end position="236"/>
    </location>
</feature>
<dbReference type="InterPro" id="IPR013341">
    <property type="entry name" value="Mandelate_racemase_N_dom"/>
</dbReference>
<dbReference type="SFLD" id="SFLDG00180">
    <property type="entry name" value="muconate_cycloisomerase"/>
    <property type="match status" value="1"/>
</dbReference>
<evidence type="ECO:0000259" key="6">
    <source>
        <dbReference type="SMART" id="SM00922"/>
    </source>
</evidence>
<dbReference type="SFLD" id="SFLDS00001">
    <property type="entry name" value="Enolase"/>
    <property type="match status" value="1"/>
</dbReference>
<dbReference type="InterPro" id="IPR029017">
    <property type="entry name" value="Enolase-like_N"/>
</dbReference>
<keyword evidence="4" id="KW-0460">Magnesium</keyword>
<dbReference type="RefSeq" id="WP_012559909.1">
    <property type="nucleotide sequence ID" value="NC_011370.1"/>
</dbReference>
<dbReference type="Gene3D" id="3.30.390.10">
    <property type="entry name" value="Enolase-like, N-terminal domain"/>
    <property type="match status" value="1"/>
</dbReference>
<dbReference type="PANTHER" id="PTHR48073:SF2">
    <property type="entry name" value="O-SUCCINYLBENZOATE SYNTHASE"/>
    <property type="match status" value="1"/>
</dbReference>
<evidence type="ECO:0000256" key="4">
    <source>
        <dbReference type="ARBA" id="ARBA00022842"/>
    </source>
</evidence>
<geneLocation type="plasmid" evidence="7 8">
    <name>pRLG203</name>
</geneLocation>
<name>A0ABF7QZB1_RHILW</name>
<dbReference type="AlphaFoldDB" id="A0ABF7QZB1"/>
<keyword evidence="8" id="KW-1185">Reference proteome</keyword>
<dbReference type="Gene3D" id="3.20.20.120">
    <property type="entry name" value="Enolase-like C-terminal domain"/>
    <property type="match status" value="1"/>
</dbReference>
<dbReference type="InterPro" id="IPR013342">
    <property type="entry name" value="Mandelate_racemase_C"/>
</dbReference>
<evidence type="ECO:0000256" key="2">
    <source>
        <dbReference type="ARBA" id="ARBA00008031"/>
    </source>
</evidence>
<dbReference type="EMBL" id="CP001195">
    <property type="protein sequence ID" value="ACI59643.1"/>
    <property type="molecule type" value="Genomic_DNA"/>
</dbReference>
<evidence type="ECO:0000313" key="7">
    <source>
        <dbReference type="EMBL" id="ACI59643.1"/>
    </source>
</evidence>
<keyword evidence="5" id="KW-0413">Isomerase</keyword>
<gene>
    <name evidence="7" type="ordered locus">Rleg2_6270</name>
</gene>
<organism evidence="7 8">
    <name type="scientific">Rhizobium leguminosarum bv. trifolii (strain WSM2304)</name>
    <dbReference type="NCBI Taxonomy" id="395492"/>
    <lineage>
        <taxon>Bacteria</taxon>
        <taxon>Pseudomonadati</taxon>
        <taxon>Pseudomonadota</taxon>
        <taxon>Alphaproteobacteria</taxon>
        <taxon>Hyphomicrobiales</taxon>
        <taxon>Rhizobiaceae</taxon>
        <taxon>Rhizobium/Agrobacterium group</taxon>
        <taxon>Rhizobium</taxon>
    </lineage>
</organism>
<proteinExistence type="inferred from homology"/>
<dbReference type="SUPFAM" id="SSF54826">
    <property type="entry name" value="Enolase N-terminal domain-like"/>
    <property type="match status" value="1"/>
</dbReference>
<evidence type="ECO:0000256" key="5">
    <source>
        <dbReference type="ARBA" id="ARBA00023235"/>
    </source>
</evidence>
<protein>
    <submittedName>
        <fullName evidence="7">Mandelate racemase/muconate lactonizing protein</fullName>
    </submittedName>
</protein>
<dbReference type="GO" id="GO:0046872">
    <property type="term" value="F:metal ion binding"/>
    <property type="evidence" value="ECO:0007669"/>
    <property type="project" value="UniProtKB-KW"/>
</dbReference>
<dbReference type="Pfam" id="PF13378">
    <property type="entry name" value="MR_MLE_C"/>
    <property type="match status" value="1"/>
</dbReference>
<dbReference type="SUPFAM" id="SSF51604">
    <property type="entry name" value="Enolase C-terminal domain-like"/>
    <property type="match status" value="1"/>
</dbReference>
<keyword evidence="3" id="KW-0479">Metal-binding</keyword>
<keyword evidence="7" id="KW-0614">Plasmid</keyword>
<reference evidence="7 8" key="1">
    <citation type="journal article" date="2010" name="Stand. Genomic Sci.">
        <title>Complete genome sequence of Rhizobium leguminosarum bv trifolii strain WSM2304, an effective microsymbiont of the South American clover Trifolium polymorphum.</title>
        <authorList>
            <person name="Reeve W."/>
            <person name="O'Hara G."/>
            <person name="Chain P."/>
            <person name="Ardley J."/>
            <person name="Brau L."/>
            <person name="Nandesena K."/>
            <person name="Tiwari R."/>
            <person name="Malfatti S."/>
            <person name="Kiss H."/>
            <person name="Lapidus A."/>
            <person name="Copeland A."/>
            <person name="Nolan M."/>
            <person name="Land M."/>
            <person name="Ivanova N."/>
            <person name="Mavromatis K."/>
            <person name="Markowitz V."/>
            <person name="Kyrpides N."/>
            <person name="Melino V."/>
            <person name="Denton M."/>
            <person name="Yates R."/>
            <person name="Howieson J."/>
        </authorList>
    </citation>
    <scope>NUCLEOTIDE SEQUENCE [LARGE SCALE GENOMIC DNA]</scope>
    <source>
        <strain evidence="7 8">WSM2304</strain>
    </source>
</reference>
<dbReference type="Proteomes" id="UP000008330">
    <property type="component" value="Plasmid pRLG203"/>
</dbReference>
<evidence type="ECO:0000256" key="3">
    <source>
        <dbReference type="ARBA" id="ARBA00022723"/>
    </source>
</evidence>
<dbReference type="InterPro" id="IPR036849">
    <property type="entry name" value="Enolase-like_C_sf"/>
</dbReference>
<dbReference type="SMART" id="SM00922">
    <property type="entry name" value="MR_MLE"/>
    <property type="match status" value="1"/>
</dbReference>
<dbReference type="InterPro" id="IPR029065">
    <property type="entry name" value="Enolase_C-like"/>
</dbReference>
<evidence type="ECO:0000313" key="8">
    <source>
        <dbReference type="Proteomes" id="UP000008330"/>
    </source>
</evidence>
<accession>A0ABF7QZB1</accession>
<comment type="cofactor">
    <cofactor evidence="1">
        <name>Mg(2+)</name>
        <dbReference type="ChEBI" id="CHEBI:18420"/>
    </cofactor>
</comment>
<evidence type="ECO:0000256" key="1">
    <source>
        <dbReference type="ARBA" id="ARBA00001946"/>
    </source>
</evidence>
<comment type="similarity">
    <text evidence="2">Belongs to the mandelate racemase/muconate lactonizing enzyme family.</text>
</comment>
<sequence length="367" mass="40730">MKIRSISLYELELPLTAVQYLSRGRTFERFLSTFVRIDTDEGLTGWGEVCPWGSSYLPAFPGGVRTALAEISPHLIGQDPCRPDQLNRLMDTVLTGHIYAKAGIDYALWDLVGQAAGRPIYDVIGGKEDNPVPISAAIHHGTPDAMMREMEKFRQRGAKRFSVKVGQGVNTDIEVVKRFTESRREDELMIFDANCGWSPWEAIRVMNATADLDTTFEQPCATYEQCLIVRQQTQQPLCLDECLVELKDFVRAVSDRACQIVNIKIARVGGITKARTIRDFLLTYDISMLTMCMAGTTINDTMCAHFGQTVPANRFVGTWSCQDYVTVDPAPGRGARSEGGLMPPPNLPGLGVAPDLEVLRTPFAVFQ</sequence>
<dbReference type="GO" id="GO:0016854">
    <property type="term" value="F:racemase and epimerase activity"/>
    <property type="evidence" value="ECO:0007669"/>
    <property type="project" value="UniProtKB-ARBA"/>
</dbReference>
<dbReference type="FunFam" id="3.30.390.10:FF:000009">
    <property type="entry name" value="Hydrophobic dipeptide epimerase"/>
    <property type="match status" value="1"/>
</dbReference>
<dbReference type="GO" id="GO:0006518">
    <property type="term" value="P:peptide metabolic process"/>
    <property type="evidence" value="ECO:0007669"/>
    <property type="project" value="UniProtKB-ARBA"/>
</dbReference>
<dbReference type="Pfam" id="PF02746">
    <property type="entry name" value="MR_MLE_N"/>
    <property type="match status" value="1"/>
</dbReference>
<dbReference type="KEGG" id="rlt:Rleg2_6270"/>